<reference evidence="2 3" key="1">
    <citation type="journal article" date="2018" name="Mol. Ecol.">
        <title>The obligate alkalophilic soda-lake fungus Sodiomyces alkalinus has shifted to a protein diet.</title>
        <authorList>
            <person name="Grum-Grzhimaylo A.A."/>
            <person name="Falkoski D.L."/>
            <person name="van den Heuvel J."/>
            <person name="Valero-Jimenez C.A."/>
            <person name="Min B."/>
            <person name="Choi I.G."/>
            <person name="Lipzen A."/>
            <person name="Daum C.G."/>
            <person name="Aanen D.K."/>
            <person name="Tsang A."/>
            <person name="Henrissat B."/>
            <person name="Bilanenko E.N."/>
            <person name="de Vries R.P."/>
            <person name="van Kan J.A.L."/>
            <person name="Grigoriev I.V."/>
            <person name="Debets A.J.M."/>
        </authorList>
    </citation>
    <scope>NUCLEOTIDE SEQUENCE [LARGE SCALE GENOMIC DNA]</scope>
    <source>
        <strain evidence="2 3">F11</strain>
    </source>
</reference>
<accession>A0A3N2PRG6</accession>
<sequence length="86" mass="9266">MSEPTNVPATIQTRSTVSVNSTPELRLSNGDHPATILLRYMHPGCSSPNAASRMRVKINSDNSALYFVPMKPDGGMGACCAEIDVW</sequence>
<name>A0A3N2PRG6_SODAK</name>
<organism evidence="2 3">
    <name type="scientific">Sodiomyces alkalinus (strain CBS 110278 / VKM F-3762 / F11)</name>
    <name type="common">Alkaliphilic filamentous fungus</name>
    <dbReference type="NCBI Taxonomy" id="1314773"/>
    <lineage>
        <taxon>Eukaryota</taxon>
        <taxon>Fungi</taxon>
        <taxon>Dikarya</taxon>
        <taxon>Ascomycota</taxon>
        <taxon>Pezizomycotina</taxon>
        <taxon>Sordariomycetes</taxon>
        <taxon>Hypocreomycetidae</taxon>
        <taxon>Glomerellales</taxon>
        <taxon>Plectosphaerellaceae</taxon>
        <taxon>Sodiomyces</taxon>
    </lineage>
</organism>
<dbReference type="AlphaFoldDB" id="A0A3N2PRG6"/>
<evidence type="ECO:0000256" key="1">
    <source>
        <dbReference type="SAM" id="MobiDB-lite"/>
    </source>
</evidence>
<dbReference type="GeneID" id="39582787"/>
<dbReference type="RefSeq" id="XP_028464915.1">
    <property type="nucleotide sequence ID" value="XM_028614309.1"/>
</dbReference>
<dbReference type="Proteomes" id="UP000272025">
    <property type="component" value="Unassembled WGS sequence"/>
</dbReference>
<feature type="compositionally biased region" description="Polar residues" evidence="1">
    <location>
        <begin position="1"/>
        <end position="23"/>
    </location>
</feature>
<protein>
    <submittedName>
        <fullName evidence="2">Uncharacterized protein</fullName>
    </submittedName>
</protein>
<gene>
    <name evidence="2" type="ORF">SODALDRAFT_360789</name>
</gene>
<feature type="region of interest" description="Disordered" evidence="1">
    <location>
        <begin position="1"/>
        <end position="28"/>
    </location>
</feature>
<keyword evidence="3" id="KW-1185">Reference proteome</keyword>
<evidence type="ECO:0000313" key="2">
    <source>
        <dbReference type="EMBL" id="ROT37109.1"/>
    </source>
</evidence>
<proteinExistence type="predicted"/>
<dbReference type="EMBL" id="ML119057">
    <property type="protein sequence ID" value="ROT37109.1"/>
    <property type="molecule type" value="Genomic_DNA"/>
</dbReference>
<evidence type="ECO:0000313" key="3">
    <source>
        <dbReference type="Proteomes" id="UP000272025"/>
    </source>
</evidence>